<evidence type="ECO:0000256" key="2">
    <source>
        <dbReference type="SAM" id="SignalP"/>
    </source>
</evidence>
<feature type="chain" id="PRO_5046275160" description="Carboxypeptidase regulatory-like domain-containing protein" evidence="2">
    <location>
        <begin position="31"/>
        <end position="636"/>
    </location>
</feature>
<reference evidence="4" key="1">
    <citation type="submission" date="2023-07" db="EMBL/GenBank/DDBJ databases">
        <title>Conexibacter stalactiti sp. nov., isolated from stalactites in a lava cave and emended description of the genus Conexibacter.</title>
        <authorList>
            <person name="Lee S.D."/>
        </authorList>
    </citation>
    <scope>NUCLEOTIDE SEQUENCE [LARGE SCALE GENOMIC DNA]</scope>
    <source>
        <strain evidence="4">KCTC 39840</strain>
    </source>
</reference>
<gene>
    <name evidence="3" type="ORF">R7226_29985</name>
</gene>
<dbReference type="Gene3D" id="2.60.40.1120">
    <property type="entry name" value="Carboxypeptidase-like, regulatory domain"/>
    <property type="match status" value="1"/>
</dbReference>
<evidence type="ECO:0000313" key="3">
    <source>
        <dbReference type="EMBL" id="MDW5598629.1"/>
    </source>
</evidence>
<comment type="caution">
    <text evidence="3">The sequence shown here is derived from an EMBL/GenBank/DDBJ whole genome shotgun (WGS) entry which is preliminary data.</text>
</comment>
<feature type="compositionally biased region" description="Basic residues" evidence="1">
    <location>
        <begin position="533"/>
        <end position="543"/>
    </location>
</feature>
<feature type="region of interest" description="Disordered" evidence="1">
    <location>
        <begin position="466"/>
        <end position="492"/>
    </location>
</feature>
<dbReference type="SUPFAM" id="SSF49464">
    <property type="entry name" value="Carboxypeptidase regulatory domain-like"/>
    <property type="match status" value="1"/>
</dbReference>
<keyword evidence="2" id="KW-0732">Signal</keyword>
<feature type="region of interest" description="Disordered" evidence="1">
    <location>
        <begin position="526"/>
        <end position="549"/>
    </location>
</feature>
<feature type="signal peptide" evidence="2">
    <location>
        <begin position="1"/>
        <end position="30"/>
    </location>
</feature>
<evidence type="ECO:0000256" key="1">
    <source>
        <dbReference type="SAM" id="MobiDB-lite"/>
    </source>
</evidence>
<keyword evidence="4" id="KW-1185">Reference proteome</keyword>
<organism evidence="3 4">
    <name type="scientific">Conexibacter stalactiti</name>
    <dbReference type="NCBI Taxonomy" id="1940611"/>
    <lineage>
        <taxon>Bacteria</taxon>
        <taxon>Bacillati</taxon>
        <taxon>Actinomycetota</taxon>
        <taxon>Thermoleophilia</taxon>
        <taxon>Solirubrobacterales</taxon>
        <taxon>Conexibacteraceae</taxon>
        <taxon>Conexibacter</taxon>
    </lineage>
</organism>
<name>A0ABU4HZR2_9ACTN</name>
<evidence type="ECO:0000313" key="4">
    <source>
        <dbReference type="Proteomes" id="UP001284601"/>
    </source>
</evidence>
<feature type="compositionally biased region" description="Gly residues" evidence="1">
    <location>
        <begin position="470"/>
        <end position="483"/>
    </location>
</feature>
<sequence>MTRSPLRGTIRALAAAVAAVLLAPAPAALAGDWTVAEITGPPGIRWIQPNAVNAHGVVVGTARFPGRSQDTAFRWEDGTMIELALNGADRSSAYDVNDAGTIVGIIGIDNGAVWTATRTTSALSPTAFNISGRFGSAAFGINEAGTIAGTAGDSGNIPSPWMDGRARYDNRFPALTAGGGWSRLPMPDVITDRGAEIRGGHAVQINENGLIMIGGINMGARPRLSSGGVASDTYDLIPGNQGFNDLGQMAGRTTADPNSNPFSARIWDGTGYVDVGAEQPRSRANAINNLGWVVGRAGTEDYQAEYRQLGNAWLWRPDAPPTPLLQLGPTGWSYANALDVNDDGVIVGVGRHGSKEVGFMLTPAAIAHRLSGKVWGVGGAPIAGAQLRIVGAAGQEIAPAVTTRADGTYETTLPRGDYRVTVLPDGVYMPDAGAGCTIVAFTCALGLRQNRVVDFYAIPSGPIVVPRPPTGGGSGGPGGGGAGGDRRGPVVRGPRQNATVVASGAGVVGVRLGPFAENASGTVALQQAPAARGRARTRTRGRGRASASGVSASAASEAVAAAAPVVLGSRAFRASAGRAVVVAVALNRRAKRLLKQLRSVRAVAVVTARDALGNATVARFRLTLRAARAGGARRGR</sequence>
<dbReference type="RefSeq" id="WP_318601165.1">
    <property type="nucleotide sequence ID" value="NZ_JAWSTH010000159.1"/>
</dbReference>
<proteinExistence type="predicted"/>
<evidence type="ECO:0008006" key="5">
    <source>
        <dbReference type="Google" id="ProtNLM"/>
    </source>
</evidence>
<dbReference type="EMBL" id="JAWSTH010000159">
    <property type="protein sequence ID" value="MDW5598629.1"/>
    <property type="molecule type" value="Genomic_DNA"/>
</dbReference>
<dbReference type="Proteomes" id="UP001284601">
    <property type="component" value="Unassembled WGS sequence"/>
</dbReference>
<dbReference type="InterPro" id="IPR008969">
    <property type="entry name" value="CarboxyPept-like_regulatory"/>
</dbReference>
<accession>A0ABU4HZR2</accession>
<protein>
    <recommendedName>
        <fullName evidence="5">Carboxypeptidase regulatory-like domain-containing protein</fullName>
    </recommendedName>
</protein>